<reference evidence="2 3" key="1">
    <citation type="submission" date="2019-03" db="EMBL/GenBank/DDBJ databases">
        <title>Porphyromonas levii Isolated from the Uterus of Dairy Cows.</title>
        <authorList>
            <person name="Francis A.M."/>
        </authorList>
    </citation>
    <scope>NUCLEOTIDE SEQUENCE [LARGE SCALE GENOMIC DNA]</scope>
    <source>
        <strain evidence="2 3">AF5678</strain>
    </source>
</reference>
<gene>
    <name evidence="2" type="ORF">E4P47_01350</name>
</gene>
<feature type="domain" description="Peptidase C45 hydrolase" evidence="1">
    <location>
        <begin position="78"/>
        <end position="181"/>
    </location>
</feature>
<organism evidence="2 3">
    <name type="scientific">Porphyromonas levii</name>
    <dbReference type="NCBI Taxonomy" id="28114"/>
    <lineage>
        <taxon>Bacteria</taxon>
        <taxon>Pseudomonadati</taxon>
        <taxon>Bacteroidota</taxon>
        <taxon>Bacteroidia</taxon>
        <taxon>Bacteroidales</taxon>
        <taxon>Porphyromonadaceae</taxon>
        <taxon>Porphyromonas</taxon>
    </lineage>
</organism>
<evidence type="ECO:0000259" key="1">
    <source>
        <dbReference type="Pfam" id="PF03417"/>
    </source>
</evidence>
<evidence type="ECO:0000313" key="3">
    <source>
        <dbReference type="Proteomes" id="UP000297225"/>
    </source>
</evidence>
<dbReference type="Pfam" id="PF03417">
    <property type="entry name" value="AAT"/>
    <property type="match status" value="1"/>
</dbReference>
<dbReference type="AlphaFoldDB" id="A0A4Y8WRD2"/>
<accession>A0A4Y8WRD2</accession>
<dbReference type="RefSeq" id="WP_134849129.1">
    <property type="nucleotide sequence ID" value="NZ_CP197400.1"/>
</dbReference>
<dbReference type="Proteomes" id="UP000297225">
    <property type="component" value="Unassembled WGS sequence"/>
</dbReference>
<sequence length="386" mass="43191">MKKAKLLFFALLLLMGANAIACTTAVISGRATNNGRPMIWKLRDTEEYDNHMRRFESPLGYYVGLVNDSDTLGLSVWGGHNSHGFAIMNSASFNVNVGYKGELENQEGVIMKKALAECRTLSDFEQMLNTLPRPMGLAAHFGVIDAEGGAAFYEVNNESWTKFDANEAAEGYVLRTNYSLTGTPDKGYGYVRFRTASHLFSQVQPGDFSVQLIGSDFSRSMYNSQLETDFRAQAEQEEVRYIDSDDLICRFGTSSMILVEGVQKGEDPLLTTSWVQVGNPFLSPLVPIWTDTEVPMALQTPNDNATIATNAKALKLQLYPLRTVEQERYLYMPLVVRNDGKGLVQQFQKLEAEYISRIQETQSKALQSELIEKGLNLQQSYLQTSK</sequence>
<dbReference type="STRING" id="1122973.GCA_000379925_01783"/>
<evidence type="ECO:0000313" key="2">
    <source>
        <dbReference type="EMBL" id="TFH96988.1"/>
    </source>
</evidence>
<dbReference type="OrthoDB" id="238427at2"/>
<protein>
    <recommendedName>
        <fullName evidence="1">Peptidase C45 hydrolase domain-containing protein</fullName>
    </recommendedName>
</protein>
<keyword evidence="3" id="KW-1185">Reference proteome</keyword>
<name>A0A4Y8WRD2_9PORP</name>
<dbReference type="Gene3D" id="3.60.60.10">
    <property type="entry name" value="Penicillin V Acylase, Chain A"/>
    <property type="match status" value="1"/>
</dbReference>
<comment type="caution">
    <text evidence="2">The sequence shown here is derived from an EMBL/GenBank/DDBJ whole genome shotgun (WGS) entry which is preliminary data.</text>
</comment>
<dbReference type="InterPro" id="IPR005079">
    <property type="entry name" value="Peptidase_C45_hydrolase"/>
</dbReference>
<proteinExistence type="predicted"/>
<dbReference type="EMBL" id="SPNC01000009">
    <property type="protein sequence ID" value="TFH96988.1"/>
    <property type="molecule type" value="Genomic_DNA"/>
</dbReference>